<dbReference type="InterPro" id="IPR051701">
    <property type="entry name" value="Mito_OM_Translocase_MSP1"/>
</dbReference>
<name>A0AAQ3MAM0_9PEZI</name>
<sequence length="1139" mass="124502">MRSITRQSIRLAPSNRVRQSSASRCRCGIAQVPQTTTSNSLALPSATTSQPRRYFHGSTVQFESSGTPREPPESSNNSADARLAEERRKANAETSADATTNNETARPTSAFAQRNLKSNSTSIPLRNKTLRQRRAAETRPSPPPIPEWFLDNNVKLLTDEQFNGLGEISEREKHGQVIRCLDTQTGEVLFTMPGYPYYSNATETGTFDVPIEDETAAQSTENATNWADLELELGVLGALSLESHNQSSHAASRVDLSLVSSGPDTHGELESRIESIAIAVGADVVELDSTDIEELAGEYVGQGQDLPGSFSTLSYDVFEGYTGSASGGFKQPITRYEDEGMDEDDMNESEPADEDAELPTNAGEFGSMSDLRKALHARRHDLAKALEGTGIAGFSIGVPKVIHAGSLMQLGGKGSVKSSSPADYVSWDDARLVALLESVLDSPLQKKNQEQSSPSKEYHSQEASTHPSRNRRQWYNKSSSLILGDLAHAIRIFKTGQTPLFEFQSAPRGSTRIDGLVPEQKPRTIIHIKDLKDICRSRLGETIIKRLVRVVQKRRRSGQAIMIIGTSCDTAAFGSFASETDDFPFRSMTYLPAQKSKERSGEALPISSVLVPNIKNPKLFEPSAKILKMNLVHIQSMVKRLIPGSRIDMIGKAGHVRQLDSGVVYHLQAKVLDYDAVQRIALTAVGLAHSCAASDNITALHVGIAVSLMARQKQLAREWSKWEEKTAEADAVAKMRESSKNKDQQNAAEKQAIRLDKIRKSCNTHETRLLSGVVDAENIKTGFAEVHAPTSTIEALKTLTTLSLLRPDAFKYGVLANDRLTGLLLYGPPGTGKTLLAKAVAKESAATVLEVSGAQIYEKYVGEGEKMVRAVFSLAKKLSPCIVFIDEADALFTARTSGGGSRNTHREIINQFLREWDGMDDNGVFMMVATNRPFDLDDAVLRRLPRRLLVDLPVAKDRESILGIHLKGEQLDERVKLEELAQQTPLYSGSDLKNLCVAAALAAVREENDLVAKATAETLAQQKQTPEQKSEESSPADIETSTPSEPASSNTYKLPPRRTLAPHHFTTAMAEISASISEDMASLTAIRKFDEQYGDRRGRRQKTGLGFGSIEREASNEDAARVRQDISEPSAPPSAPRAP</sequence>
<evidence type="ECO:0000259" key="7">
    <source>
        <dbReference type="SMART" id="SM00382"/>
    </source>
</evidence>
<feature type="region of interest" description="Disordered" evidence="6">
    <location>
        <begin position="1019"/>
        <end position="1058"/>
    </location>
</feature>
<evidence type="ECO:0000313" key="9">
    <source>
        <dbReference type="Proteomes" id="UP001303373"/>
    </source>
</evidence>
<keyword evidence="3" id="KW-0472">Membrane</keyword>
<evidence type="ECO:0000256" key="1">
    <source>
        <dbReference type="ARBA" id="ARBA00004572"/>
    </source>
</evidence>
<evidence type="ECO:0000256" key="3">
    <source>
        <dbReference type="ARBA" id="ARBA00022787"/>
    </source>
</evidence>
<feature type="region of interest" description="Disordered" evidence="6">
    <location>
        <begin position="443"/>
        <end position="471"/>
    </location>
</feature>
<evidence type="ECO:0000256" key="6">
    <source>
        <dbReference type="SAM" id="MobiDB-lite"/>
    </source>
</evidence>
<evidence type="ECO:0000256" key="4">
    <source>
        <dbReference type="ARBA" id="ARBA00022840"/>
    </source>
</evidence>
<dbReference type="GO" id="GO:0016887">
    <property type="term" value="F:ATP hydrolysis activity"/>
    <property type="evidence" value="ECO:0007669"/>
    <property type="project" value="InterPro"/>
</dbReference>
<dbReference type="PANTHER" id="PTHR45644">
    <property type="entry name" value="AAA ATPASE, PUTATIVE (AFU_ORTHOLOGUE AFUA_2G12920)-RELATED-RELATED"/>
    <property type="match status" value="1"/>
</dbReference>
<feature type="region of interest" description="Disordered" evidence="6">
    <location>
        <begin position="1089"/>
        <end position="1139"/>
    </location>
</feature>
<gene>
    <name evidence="8" type="ORF">R9X50_00697000</name>
</gene>
<evidence type="ECO:0000256" key="2">
    <source>
        <dbReference type="ARBA" id="ARBA00022741"/>
    </source>
</evidence>
<dbReference type="SUPFAM" id="SSF52540">
    <property type="entry name" value="P-loop containing nucleoside triphosphate hydrolases"/>
    <property type="match status" value="1"/>
</dbReference>
<feature type="compositionally biased region" description="Polar residues" evidence="6">
    <location>
        <begin position="1039"/>
        <end position="1052"/>
    </location>
</feature>
<dbReference type="InterPro" id="IPR003960">
    <property type="entry name" value="ATPase_AAA_CS"/>
</dbReference>
<organism evidence="8 9">
    <name type="scientific">Acrodontium crateriforme</name>
    <dbReference type="NCBI Taxonomy" id="150365"/>
    <lineage>
        <taxon>Eukaryota</taxon>
        <taxon>Fungi</taxon>
        <taxon>Dikarya</taxon>
        <taxon>Ascomycota</taxon>
        <taxon>Pezizomycotina</taxon>
        <taxon>Dothideomycetes</taxon>
        <taxon>Dothideomycetidae</taxon>
        <taxon>Mycosphaerellales</taxon>
        <taxon>Teratosphaeriaceae</taxon>
        <taxon>Acrodontium</taxon>
    </lineage>
</organism>
<comment type="subcellular location">
    <subcellularLocation>
        <location evidence="1">Mitochondrion outer membrane</location>
        <topology evidence="1">Single-pass membrane protein</topology>
    </subcellularLocation>
</comment>
<accession>A0AAQ3MAM0</accession>
<dbReference type="EMBL" id="CP138591">
    <property type="protein sequence ID" value="WPH04085.1"/>
    <property type="molecule type" value="Genomic_DNA"/>
</dbReference>
<dbReference type="InterPro" id="IPR056027">
    <property type="entry name" value="DUF7608"/>
</dbReference>
<feature type="region of interest" description="Disordered" evidence="6">
    <location>
        <begin position="340"/>
        <end position="364"/>
    </location>
</feature>
<dbReference type="GO" id="GO:0005741">
    <property type="term" value="C:mitochondrial outer membrane"/>
    <property type="evidence" value="ECO:0007669"/>
    <property type="project" value="UniProtKB-SubCell"/>
</dbReference>
<dbReference type="InterPro" id="IPR003959">
    <property type="entry name" value="ATPase_AAA_core"/>
</dbReference>
<keyword evidence="4" id="KW-0067">ATP-binding</keyword>
<dbReference type="GO" id="GO:0005524">
    <property type="term" value="F:ATP binding"/>
    <property type="evidence" value="ECO:0007669"/>
    <property type="project" value="UniProtKB-KW"/>
</dbReference>
<dbReference type="Pfam" id="PF24581">
    <property type="entry name" value="DUF7608"/>
    <property type="match status" value="1"/>
</dbReference>
<dbReference type="Proteomes" id="UP001303373">
    <property type="component" value="Chromosome 12"/>
</dbReference>
<feature type="compositionally biased region" description="Pro residues" evidence="6">
    <location>
        <begin position="1130"/>
        <end position="1139"/>
    </location>
</feature>
<keyword evidence="3" id="KW-1000">Mitochondrion outer membrane</keyword>
<dbReference type="Gene3D" id="1.10.8.60">
    <property type="match status" value="1"/>
</dbReference>
<feature type="compositionally biased region" description="Polar residues" evidence="6">
    <location>
        <begin position="450"/>
        <end position="467"/>
    </location>
</feature>
<feature type="compositionally biased region" description="Basic and acidic residues" evidence="6">
    <location>
        <begin position="1110"/>
        <end position="1126"/>
    </location>
</feature>
<proteinExistence type="predicted"/>
<dbReference type="PROSITE" id="PS00674">
    <property type="entry name" value="AAA"/>
    <property type="match status" value="1"/>
</dbReference>
<dbReference type="SMART" id="SM00382">
    <property type="entry name" value="AAA"/>
    <property type="match status" value="1"/>
</dbReference>
<feature type="compositionally biased region" description="Polar residues" evidence="6">
    <location>
        <begin position="92"/>
        <end position="124"/>
    </location>
</feature>
<feature type="compositionally biased region" description="Acidic residues" evidence="6">
    <location>
        <begin position="340"/>
        <end position="357"/>
    </location>
</feature>
<keyword evidence="2" id="KW-0547">Nucleotide-binding</keyword>
<dbReference type="Pfam" id="PF17862">
    <property type="entry name" value="AAA_lid_3"/>
    <property type="match status" value="1"/>
</dbReference>
<evidence type="ECO:0000313" key="8">
    <source>
        <dbReference type="EMBL" id="WPH04085.1"/>
    </source>
</evidence>
<dbReference type="InterPro" id="IPR003593">
    <property type="entry name" value="AAA+_ATPase"/>
</dbReference>
<dbReference type="Gene3D" id="3.40.50.300">
    <property type="entry name" value="P-loop containing nucleotide triphosphate hydrolases"/>
    <property type="match status" value="1"/>
</dbReference>
<evidence type="ECO:0000256" key="5">
    <source>
        <dbReference type="ARBA" id="ARBA00023128"/>
    </source>
</evidence>
<dbReference type="AlphaFoldDB" id="A0AAQ3MAM0"/>
<keyword evidence="9" id="KW-1185">Reference proteome</keyword>
<feature type="domain" description="AAA+ ATPase" evidence="7">
    <location>
        <begin position="819"/>
        <end position="954"/>
    </location>
</feature>
<protein>
    <submittedName>
        <fullName evidence="8">AAA-domain-containing protein, protein</fullName>
    </submittedName>
</protein>
<feature type="compositionally biased region" description="Basic and acidic residues" evidence="6">
    <location>
        <begin position="82"/>
        <end position="91"/>
    </location>
</feature>
<dbReference type="PANTHER" id="PTHR45644:SF56">
    <property type="entry name" value="AAA ATPASE, PUTATIVE (AFU_ORTHOLOGUE AFUA_2G12920)-RELATED"/>
    <property type="match status" value="1"/>
</dbReference>
<feature type="region of interest" description="Disordered" evidence="6">
    <location>
        <begin position="61"/>
        <end position="147"/>
    </location>
</feature>
<reference evidence="8 9" key="1">
    <citation type="submission" date="2023-11" db="EMBL/GenBank/DDBJ databases">
        <title>An acidophilic fungus is an integral part of prey digestion in a carnivorous sundew plant.</title>
        <authorList>
            <person name="Tsai I.J."/>
        </authorList>
    </citation>
    <scope>NUCLEOTIDE SEQUENCE [LARGE SCALE GENOMIC DNA]</scope>
    <source>
        <strain evidence="8">169a</strain>
    </source>
</reference>
<dbReference type="InterPro" id="IPR041569">
    <property type="entry name" value="AAA_lid_3"/>
</dbReference>
<keyword evidence="5" id="KW-0496">Mitochondrion</keyword>
<feature type="compositionally biased region" description="Polar residues" evidence="6">
    <location>
        <begin position="61"/>
        <end position="79"/>
    </location>
</feature>
<dbReference type="Pfam" id="PF00004">
    <property type="entry name" value="AAA"/>
    <property type="match status" value="1"/>
</dbReference>
<dbReference type="InterPro" id="IPR027417">
    <property type="entry name" value="P-loop_NTPase"/>
</dbReference>